<keyword evidence="2" id="KW-1185">Reference proteome</keyword>
<gene>
    <name evidence="1" type="ORF">CSUI_000796</name>
</gene>
<feature type="non-terminal residue" evidence="1">
    <location>
        <position position="91"/>
    </location>
</feature>
<organism evidence="1 2">
    <name type="scientific">Cystoisospora suis</name>
    <dbReference type="NCBI Taxonomy" id="483139"/>
    <lineage>
        <taxon>Eukaryota</taxon>
        <taxon>Sar</taxon>
        <taxon>Alveolata</taxon>
        <taxon>Apicomplexa</taxon>
        <taxon>Conoidasida</taxon>
        <taxon>Coccidia</taxon>
        <taxon>Eucoccidiorida</taxon>
        <taxon>Eimeriorina</taxon>
        <taxon>Sarcocystidae</taxon>
        <taxon>Cystoisospora</taxon>
    </lineage>
</organism>
<name>A0A2C6LAZ4_9APIC</name>
<proteinExistence type="predicted"/>
<sequence>MLISLLTRRGLWRSRRTLLLFFGSRNIYGTSCFFVHDVCWLRGITEVAEVLVRVCGCDESELELRLRCGHFMLGRPFLLCVADQLEDGIRD</sequence>
<dbReference type="Proteomes" id="UP000221165">
    <property type="component" value="Unassembled WGS sequence"/>
</dbReference>
<dbReference type="VEuPathDB" id="ToxoDB:CSUI_000796"/>
<comment type="caution">
    <text evidence="1">The sequence shown here is derived from an EMBL/GenBank/DDBJ whole genome shotgun (WGS) entry which is preliminary data.</text>
</comment>
<dbReference type="GeneID" id="94424214"/>
<evidence type="ECO:0000313" key="2">
    <source>
        <dbReference type="Proteomes" id="UP000221165"/>
    </source>
</evidence>
<dbReference type="EMBL" id="MIGC01000308">
    <property type="protein sequence ID" value="PHJ25337.1"/>
    <property type="molecule type" value="Genomic_DNA"/>
</dbReference>
<dbReference type="RefSeq" id="XP_067927009.1">
    <property type="nucleotide sequence ID" value="XM_068061003.1"/>
</dbReference>
<accession>A0A2C6LAZ4</accession>
<protein>
    <submittedName>
        <fullName evidence="1">Uncharacterized protein</fullName>
    </submittedName>
</protein>
<reference evidence="1 2" key="1">
    <citation type="journal article" date="2017" name="Int. J. Parasitol.">
        <title>The genome of the protozoan parasite Cystoisospora suis and a reverse vaccinology approach to identify vaccine candidates.</title>
        <authorList>
            <person name="Palmieri N."/>
            <person name="Shrestha A."/>
            <person name="Ruttkowski B."/>
            <person name="Beck T."/>
            <person name="Vogl C."/>
            <person name="Tomley F."/>
            <person name="Blake D.P."/>
            <person name="Joachim A."/>
        </authorList>
    </citation>
    <scope>NUCLEOTIDE SEQUENCE [LARGE SCALE GENOMIC DNA]</scope>
    <source>
        <strain evidence="1 2">Wien I</strain>
    </source>
</reference>
<dbReference type="AlphaFoldDB" id="A0A2C6LAZ4"/>
<evidence type="ECO:0000313" key="1">
    <source>
        <dbReference type="EMBL" id="PHJ25337.1"/>
    </source>
</evidence>